<comment type="caution">
    <text evidence="1">The sequence shown here is derived from an EMBL/GenBank/DDBJ whole genome shotgun (WGS) entry which is preliminary data.</text>
</comment>
<evidence type="ECO:0000313" key="1">
    <source>
        <dbReference type="EMBL" id="NVK82559.1"/>
    </source>
</evidence>
<dbReference type="Proteomes" id="UP000587462">
    <property type="component" value="Unassembled WGS sequence"/>
</dbReference>
<proteinExistence type="predicted"/>
<gene>
    <name evidence="1" type="ORF">HG542_33710</name>
</gene>
<keyword evidence="2" id="KW-1185">Reference proteome</keyword>
<reference evidence="1 2" key="1">
    <citation type="submission" date="2020-04" db="EMBL/GenBank/DDBJ databases">
        <title>Draft Genome Sequence of Streptomyces morookaense DSM 40503, an 8-azaguanine-producing strain.</title>
        <authorList>
            <person name="Qi J."/>
            <person name="Gao J.-M."/>
        </authorList>
    </citation>
    <scope>NUCLEOTIDE SEQUENCE [LARGE SCALE GENOMIC DNA]</scope>
    <source>
        <strain evidence="1 2">DSM 40503</strain>
    </source>
</reference>
<dbReference type="AlphaFoldDB" id="A0A7Y7EBE5"/>
<sequence length="292" mass="31702">MAHHGKGRDRRLLSREVTGTVAVLADERDFAAMRRYASFPLFDDHAAYLRQMERLLRTRTARGTHTSVALFDPVRYEEFCAEERLDPDTPASRNRYTAEVAAAGTTVAYEGEPIRRLLPRLVNETAQQATWEYASDLLARTGDCTSCGEDVGQAAFARATRALRRIVEAFGGWSRHHHLVCTVPRPGGVPLVGVLDIDVDACGTVEVGEADALVFCTVVAAGLTVEHSGAIVLRTLTGGAETVCGWGMADGALRPLTEGEVFAAYCTDIVTGEPVPPEQGVVYREAPEIDLE</sequence>
<organism evidence="1 2">
    <name type="scientific">Streptomyces morookaense</name>
    <name type="common">Streptoverticillium morookaense</name>
    <dbReference type="NCBI Taxonomy" id="1970"/>
    <lineage>
        <taxon>Bacteria</taxon>
        <taxon>Bacillati</taxon>
        <taxon>Actinomycetota</taxon>
        <taxon>Actinomycetes</taxon>
        <taxon>Kitasatosporales</taxon>
        <taxon>Streptomycetaceae</taxon>
        <taxon>Streptomyces</taxon>
    </lineage>
</organism>
<protein>
    <submittedName>
        <fullName evidence="1">Uncharacterized protein</fullName>
    </submittedName>
</protein>
<accession>A0A7Y7EBE5</accession>
<dbReference type="EMBL" id="JABBXF010000160">
    <property type="protein sequence ID" value="NVK82559.1"/>
    <property type="molecule type" value="Genomic_DNA"/>
</dbReference>
<evidence type="ECO:0000313" key="2">
    <source>
        <dbReference type="Proteomes" id="UP000587462"/>
    </source>
</evidence>
<name>A0A7Y7EBE5_STRMO</name>